<dbReference type="EMBL" id="JAAWWP010000007">
    <property type="protein sequence ID" value="NKI42258.1"/>
    <property type="molecule type" value="Genomic_DNA"/>
</dbReference>
<evidence type="ECO:0000313" key="2">
    <source>
        <dbReference type="Proteomes" id="UP000772196"/>
    </source>
</evidence>
<comment type="caution">
    <text evidence="1">The sequence shown here is derived from an EMBL/GenBank/DDBJ whole genome shotgun (WGS) entry which is preliminary data.</text>
</comment>
<protein>
    <submittedName>
        <fullName evidence="1">Helicase</fullName>
    </submittedName>
</protein>
<name>A0ABX1H2K2_9ACTN</name>
<keyword evidence="1" id="KW-0347">Helicase</keyword>
<reference evidence="1 2" key="1">
    <citation type="submission" date="2020-04" db="EMBL/GenBank/DDBJ databases">
        <title>Phylogenetic Diversity and Antibacterial Activity against Ralstonia solanacearum of Endophytic Actinomycete Isolated from Moss.</title>
        <authorList>
            <person name="Zhuang X."/>
        </authorList>
    </citation>
    <scope>NUCLEOTIDE SEQUENCE [LARGE SCALE GENOMIC DNA]</scope>
    <source>
        <strain evidence="1 2">LD120</strain>
    </source>
</reference>
<proteinExistence type="predicted"/>
<evidence type="ECO:0000313" key="1">
    <source>
        <dbReference type="EMBL" id="NKI42258.1"/>
    </source>
</evidence>
<keyword evidence="1" id="KW-0547">Nucleotide-binding</keyword>
<dbReference type="Proteomes" id="UP000772196">
    <property type="component" value="Unassembled WGS sequence"/>
</dbReference>
<keyword evidence="1" id="KW-0067">ATP-binding</keyword>
<accession>A0ABX1H2K2</accession>
<organism evidence="1 2">
    <name type="scientific">Streptomyces physcomitrii</name>
    <dbReference type="NCBI Taxonomy" id="2724184"/>
    <lineage>
        <taxon>Bacteria</taxon>
        <taxon>Bacillati</taxon>
        <taxon>Actinomycetota</taxon>
        <taxon>Actinomycetes</taxon>
        <taxon>Kitasatosporales</taxon>
        <taxon>Streptomycetaceae</taxon>
        <taxon>Streptomyces</taxon>
    </lineage>
</organism>
<sequence length="128" mass="14051">MLCWARGIDVGTWNTRQTSPAVWDTLSPEQRERLEALGLTRRTDTAPATTAAGKSGKGTAFERGIAALAQFVQREGHLKVSRQHIETVVIDGQEHAVKAGVFLSNHKSRRARLSAEQRAALCIDWATT</sequence>
<dbReference type="GO" id="GO:0004386">
    <property type="term" value="F:helicase activity"/>
    <property type="evidence" value="ECO:0007669"/>
    <property type="project" value="UniProtKB-KW"/>
</dbReference>
<keyword evidence="2" id="KW-1185">Reference proteome</keyword>
<gene>
    <name evidence="1" type="ORF">HFV08_13590</name>
</gene>
<keyword evidence="1" id="KW-0378">Hydrolase</keyword>